<keyword evidence="2" id="KW-0472">Membrane</keyword>
<keyword evidence="4" id="KW-1185">Reference proteome</keyword>
<dbReference type="Proteomes" id="UP000626092">
    <property type="component" value="Unassembled WGS sequence"/>
</dbReference>
<sequence>MHSNKAYPMGNTRLVAEEVNEAESDEEDNEEERMRRRISKRNQMRRRRTKIVLGLWMKYVLASMGIHNFIIRNCPDDEEFQEALRDDENYNHDDIPDIDPRYAQMEAAEDILFPLHANDSNMRKVRDKIMTNMKRDRRRRERGGNA</sequence>
<keyword evidence="2" id="KW-0812">Transmembrane</keyword>
<organism evidence="3 4">
    <name type="scientific">Rhododendron simsii</name>
    <name type="common">Sims's rhododendron</name>
    <dbReference type="NCBI Taxonomy" id="118357"/>
    <lineage>
        <taxon>Eukaryota</taxon>
        <taxon>Viridiplantae</taxon>
        <taxon>Streptophyta</taxon>
        <taxon>Embryophyta</taxon>
        <taxon>Tracheophyta</taxon>
        <taxon>Spermatophyta</taxon>
        <taxon>Magnoliopsida</taxon>
        <taxon>eudicotyledons</taxon>
        <taxon>Gunneridae</taxon>
        <taxon>Pentapetalae</taxon>
        <taxon>asterids</taxon>
        <taxon>Ericales</taxon>
        <taxon>Ericaceae</taxon>
        <taxon>Ericoideae</taxon>
        <taxon>Rhodoreae</taxon>
        <taxon>Rhododendron</taxon>
    </lineage>
</organism>
<feature type="transmembrane region" description="Helical" evidence="2">
    <location>
        <begin position="51"/>
        <end position="71"/>
    </location>
</feature>
<evidence type="ECO:0000313" key="4">
    <source>
        <dbReference type="Proteomes" id="UP000626092"/>
    </source>
</evidence>
<reference evidence="3" key="1">
    <citation type="submission" date="2019-11" db="EMBL/GenBank/DDBJ databases">
        <authorList>
            <person name="Liu Y."/>
            <person name="Hou J."/>
            <person name="Li T.-Q."/>
            <person name="Guan C.-H."/>
            <person name="Wu X."/>
            <person name="Wu H.-Z."/>
            <person name="Ling F."/>
            <person name="Zhang R."/>
            <person name="Shi X.-G."/>
            <person name="Ren J.-P."/>
            <person name="Chen E.-F."/>
            <person name="Sun J.-M."/>
        </authorList>
    </citation>
    <scope>NUCLEOTIDE SEQUENCE</scope>
    <source>
        <strain evidence="3">Adult_tree_wgs_1</strain>
        <tissue evidence="3">Leaves</tissue>
    </source>
</reference>
<gene>
    <name evidence="3" type="ORF">RHSIM_Rhsim04G0064200</name>
</gene>
<evidence type="ECO:0000256" key="1">
    <source>
        <dbReference type="SAM" id="MobiDB-lite"/>
    </source>
</evidence>
<proteinExistence type="predicted"/>
<evidence type="ECO:0000256" key="2">
    <source>
        <dbReference type="SAM" id="Phobius"/>
    </source>
</evidence>
<comment type="caution">
    <text evidence="3">The sequence shown here is derived from an EMBL/GenBank/DDBJ whole genome shotgun (WGS) entry which is preliminary data.</text>
</comment>
<keyword evidence="2" id="KW-1133">Transmembrane helix</keyword>
<evidence type="ECO:0000313" key="3">
    <source>
        <dbReference type="EMBL" id="KAF7144810.1"/>
    </source>
</evidence>
<accession>A0A834GZL1</accession>
<dbReference type="EMBL" id="WJXA01000004">
    <property type="protein sequence ID" value="KAF7144810.1"/>
    <property type="molecule type" value="Genomic_DNA"/>
</dbReference>
<feature type="compositionally biased region" description="Acidic residues" evidence="1">
    <location>
        <begin position="18"/>
        <end position="31"/>
    </location>
</feature>
<feature type="region of interest" description="Disordered" evidence="1">
    <location>
        <begin position="1"/>
        <end position="34"/>
    </location>
</feature>
<protein>
    <submittedName>
        <fullName evidence="3">Uncharacterized protein</fullName>
    </submittedName>
</protein>
<name>A0A834GZL1_RHOSS</name>
<dbReference type="AlphaFoldDB" id="A0A834GZL1"/>